<dbReference type="Gene3D" id="3.30.300.30">
    <property type="match status" value="1"/>
</dbReference>
<comment type="caution">
    <text evidence="3">The sequence shown here is derived from an EMBL/GenBank/DDBJ whole genome shotgun (WGS) entry which is preliminary data.</text>
</comment>
<dbReference type="PANTHER" id="PTHR43767:SF7">
    <property type="entry name" value="MEDIUM_LONG-CHAIN-FATTY-ACID--COA LIGASE FADD8"/>
    <property type="match status" value="1"/>
</dbReference>
<dbReference type="Proteomes" id="UP000537260">
    <property type="component" value="Unassembled WGS sequence"/>
</dbReference>
<dbReference type="PROSITE" id="PS00455">
    <property type="entry name" value="AMP_BINDING"/>
    <property type="match status" value="1"/>
</dbReference>
<dbReference type="InterPro" id="IPR020845">
    <property type="entry name" value="AMP-binding_CS"/>
</dbReference>
<dbReference type="GO" id="GO:0016877">
    <property type="term" value="F:ligase activity, forming carbon-sulfur bonds"/>
    <property type="evidence" value="ECO:0007669"/>
    <property type="project" value="UniProtKB-ARBA"/>
</dbReference>
<sequence length="532" mass="56246">MTTTVLGGARVVGDVLDVAAQRHGTQTAVQDSTGSLTFVELRDRARRLADGLLRSGLLPGDRVLEALPNSCDLLVSEMALALAGLVRVPLNPRLGPSEWRGIRQDCGARGLIVDAGLRGADGVAITDVIACERVFRADAGDLDGLIATGSATAVLPQAQPGDTVGLAYSSGTTGLPKGAIRTHAMRLAAAQAMLREVIAPTGAVGAYLHAGPAIHTSGLFILPMLALGARQVMAHHPDPERIAALIAGEQITHLALVPSVLEALTHLPLGDRAAFDHVRMLASAGAPMPPAQIRRVAERLTDRLVQYYGLVEAIPPLSVLSIDDHARGLRDEPRLLASAGRIVAEARIEISAGAGLGEVVVSGPMVAAGYWNAAERADLGKAFEGAALATGDIGSIFEGYLFLTDRTNNMLISGGYNIYPSEVEEAVALCPGLREVVVVGIPDERWGERITLVYTTMSGRDLDAMQRRALRTSLDALSRHKRPKSLHRLAEFPLGATGKIDRRAVVAHFIAAERTGAEHQAPDSPHERFLTT</sequence>
<keyword evidence="3" id="KW-0436">Ligase</keyword>
<evidence type="ECO:0000313" key="4">
    <source>
        <dbReference type="Proteomes" id="UP000537260"/>
    </source>
</evidence>
<name>A0A7Z0EDL6_9MICO</name>
<accession>A0A7Z0EDL6</accession>
<dbReference type="InterPro" id="IPR000873">
    <property type="entry name" value="AMP-dep_synth/lig_dom"/>
</dbReference>
<dbReference type="SUPFAM" id="SSF56801">
    <property type="entry name" value="Acetyl-CoA synthetase-like"/>
    <property type="match status" value="1"/>
</dbReference>
<evidence type="ECO:0000259" key="1">
    <source>
        <dbReference type="Pfam" id="PF00501"/>
    </source>
</evidence>
<evidence type="ECO:0000259" key="2">
    <source>
        <dbReference type="Pfam" id="PF13193"/>
    </source>
</evidence>
<gene>
    <name evidence="3" type="ORF">HNR05_001474</name>
</gene>
<dbReference type="AlphaFoldDB" id="A0A7Z0EDL6"/>
<keyword evidence="4" id="KW-1185">Reference proteome</keyword>
<dbReference type="Pfam" id="PF13193">
    <property type="entry name" value="AMP-binding_C"/>
    <property type="match status" value="1"/>
</dbReference>
<dbReference type="Gene3D" id="3.40.50.980">
    <property type="match status" value="2"/>
</dbReference>
<dbReference type="Pfam" id="PF00501">
    <property type="entry name" value="AMP-binding"/>
    <property type="match status" value="1"/>
</dbReference>
<dbReference type="EMBL" id="JACCFM010000001">
    <property type="protein sequence ID" value="NYJ19683.1"/>
    <property type="molecule type" value="Genomic_DNA"/>
</dbReference>
<dbReference type="InterPro" id="IPR025110">
    <property type="entry name" value="AMP-bd_C"/>
</dbReference>
<reference evidence="3 4" key="1">
    <citation type="submission" date="2020-07" db="EMBL/GenBank/DDBJ databases">
        <title>Sequencing the genomes of 1000 actinobacteria strains.</title>
        <authorList>
            <person name="Klenk H.-P."/>
        </authorList>
    </citation>
    <scope>NUCLEOTIDE SEQUENCE [LARGE SCALE GENOMIC DNA]</scope>
    <source>
        <strain evidence="3 4">LI1</strain>
    </source>
</reference>
<dbReference type="Gene3D" id="2.30.38.10">
    <property type="entry name" value="Luciferase, Domain 3"/>
    <property type="match status" value="1"/>
</dbReference>
<dbReference type="InterPro" id="IPR050237">
    <property type="entry name" value="ATP-dep_AMP-bd_enzyme"/>
</dbReference>
<dbReference type="RefSeq" id="WP_179578406.1">
    <property type="nucleotide sequence ID" value="NZ_JACCFM010000001.1"/>
</dbReference>
<dbReference type="PANTHER" id="PTHR43767">
    <property type="entry name" value="LONG-CHAIN-FATTY-ACID--COA LIGASE"/>
    <property type="match status" value="1"/>
</dbReference>
<proteinExistence type="predicted"/>
<dbReference type="InterPro" id="IPR045851">
    <property type="entry name" value="AMP-bd_C_sf"/>
</dbReference>
<organism evidence="3 4">
    <name type="scientific">Glaciibacter psychrotolerans</name>
    <dbReference type="NCBI Taxonomy" id="670054"/>
    <lineage>
        <taxon>Bacteria</taxon>
        <taxon>Bacillati</taxon>
        <taxon>Actinomycetota</taxon>
        <taxon>Actinomycetes</taxon>
        <taxon>Micrococcales</taxon>
        <taxon>Microbacteriaceae</taxon>
        <taxon>Glaciibacter</taxon>
    </lineage>
</organism>
<feature type="domain" description="AMP-dependent synthetase/ligase" evidence="1">
    <location>
        <begin position="17"/>
        <end position="371"/>
    </location>
</feature>
<feature type="domain" description="AMP-binding enzyme C-terminal" evidence="2">
    <location>
        <begin position="422"/>
        <end position="499"/>
    </location>
</feature>
<protein>
    <submittedName>
        <fullName evidence="3">Acyl-CoA synthetase (AMP-forming)/AMP-acid ligase II</fullName>
    </submittedName>
</protein>
<evidence type="ECO:0000313" key="3">
    <source>
        <dbReference type="EMBL" id="NYJ19683.1"/>
    </source>
</evidence>